<dbReference type="EMBL" id="BANB01000689">
    <property type="protein sequence ID" value="GAN78225.1"/>
    <property type="molecule type" value="Genomic_DNA"/>
</dbReference>
<keyword evidence="7" id="KW-1185">Reference proteome</keyword>
<name>A0A0D6P8Y3_9PROT</name>
<protein>
    <submittedName>
        <fullName evidence="6">Nitrile hydratase</fullName>
    </submittedName>
</protein>
<evidence type="ECO:0000256" key="4">
    <source>
        <dbReference type="SAM" id="MobiDB-lite"/>
    </source>
</evidence>
<keyword evidence="3" id="KW-0408">Iron</keyword>
<reference evidence="6 7" key="1">
    <citation type="submission" date="2012-11" db="EMBL/GenBank/DDBJ databases">
        <title>Whole genome sequence of Acidisphaera rubrifaciens HS-AP3.</title>
        <authorList>
            <person name="Azuma Y."/>
            <person name="Higashiura N."/>
            <person name="Hirakawa H."/>
            <person name="Matsushita K."/>
        </authorList>
    </citation>
    <scope>NUCLEOTIDE SEQUENCE [LARGE SCALE GENOMIC DNA]</scope>
    <source>
        <strain evidence="6 7">HS-AP3</strain>
    </source>
</reference>
<dbReference type="InterPro" id="IPR004232">
    <property type="entry name" value="CN_Hdrtase_a/SCN_Hdrlase_g"/>
</dbReference>
<dbReference type="OrthoDB" id="528553at2"/>
<feature type="region of interest" description="Disordered" evidence="4">
    <location>
        <begin position="1"/>
        <end position="26"/>
    </location>
</feature>
<comment type="similarity">
    <text evidence="1">Belongs to the nitrile hydratase subunit alpha family.</text>
</comment>
<feature type="binding site" evidence="3">
    <location>
        <position position="128"/>
    </location>
    <ligand>
        <name>Fe(3+)</name>
        <dbReference type="ChEBI" id="CHEBI:29034"/>
    </ligand>
</feature>
<accession>A0A0D6P8Y3</accession>
<sequence>MGQAHGHDDDHGRDHDHDHPHAPIADDTPLGYYEIMEIAVRELLIERRLIGADEIRRQIEVLDSRTPALGAKVVARAWTDPAFKARLLANGRKACEELGISFYDDTELIVLENTDKVHNLIVCTLCSCYPRPVLGLPPDWYKLRPYRARAVTEPRAVLAEFGTLIPDDVEIHVSDSTAMVRYLVLPKRPPGTEAYDEDALAALVTRDTMIGVVDVSTDRERPR</sequence>
<feature type="binding site" evidence="3">
    <location>
        <position position="126"/>
    </location>
    <ligand>
        <name>Fe(3+)</name>
        <dbReference type="ChEBI" id="CHEBI:29034"/>
    </ligand>
</feature>
<dbReference type="InterPro" id="IPR036648">
    <property type="entry name" value="CN_Hdrase_a/SCN_Hdrase_g_sf"/>
</dbReference>
<dbReference type="Proteomes" id="UP000032680">
    <property type="component" value="Unassembled WGS sequence"/>
</dbReference>
<feature type="compositionally biased region" description="Basic and acidic residues" evidence="4">
    <location>
        <begin position="1"/>
        <end position="21"/>
    </location>
</feature>
<evidence type="ECO:0000313" key="6">
    <source>
        <dbReference type="EMBL" id="GAN78225.1"/>
    </source>
</evidence>
<evidence type="ECO:0000256" key="1">
    <source>
        <dbReference type="ARBA" id="ARBA00009363"/>
    </source>
</evidence>
<feature type="domain" description="Nitrile hydratase alpha/Thiocyanate hydrolase gamma" evidence="5">
    <location>
        <begin position="33"/>
        <end position="212"/>
    </location>
</feature>
<proteinExistence type="inferred from homology"/>
<feature type="binding site" evidence="3">
    <location>
        <position position="123"/>
    </location>
    <ligand>
        <name>Fe(3+)</name>
        <dbReference type="ChEBI" id="CHEBI:29034"/>
    </ligand>
</feature>
<evidence type="ECO:0000259" key="5">
    <source>
        <dbReference type="Pfam" id="PF02979"/>
    </source>
</evidence>
<evidence type="ECO:0000256" key="2">
    <source>
        <dbReference type="ARBA" id="ARBA00022723"/>
    </source>
</evidence>
<evidence type="ECO:0000256" key="3">
    <source>
        <dbReference type="PIRSR" id="PIRSR001426-1"/>
    </source>
</evidence>
<dbReference type="GO" id="GO:0003824">
    <property type="term" value="F:catalytic activity"/>
    <property type="evidence" value="ECO:0007669"/>
    <property type="project" value="InterPro"/>
</dbReference>
<gene>
    <name evidence="6" type="ORF">Asru_0690_05</name>
</gene>
<dbReference type="InterPro" id="IPR023900">
    <property type="entry name" value="CN_Hdrtase_asu/SCN_Hdrlase_gsu"/>
</dbReference>
<dbReference type="PIRSF" id="PIRSF001426">
    <property type="entry name" value="NHase_alpha"/>
    <property type="match status" value="1"/>
</dbReference>
<dbReference type="Pfam" id="PF02979">
    <property type="entry name" value="NHase_alpha"/>
    <property type="match status" value="1"/>
</dbReference>
<dbReference type="GO" id="GO:0046914">
    <property type="term" value="F:transition metal ion binding"/>
    <property type="evidence" value="ECO:0007669"/>
    <property type="project" value="InterPro"/>
</dbReference>
<dbReference type="Gene3D" id="3.90.330.10">
    <property type="entry name" value="Nitrile hydratase alpha /Thiocyanate hydrolase gamma"/>
    <property type="match status" value="1"/>
</dbReference>
<dbReference type="RefSeq" id="WP_048862704.1">
    <property type="nucleotide sequence ID" value="NZ_BANB01000689.1"/>
</dbReference>
<keyword evidence="2 3" id="KW-0479">Metal-binding</keyword>
<organism evidence="6 7">
    <name type="scientific">Acidisphaera rubrifaciens HS-AP3</name>
    <dbReference type="NCBI Taxonomy" id="1231350"/>
    <lineage>
        <taxon>Bacteria</taxon>
        <taxon>Pseudomonadati</taxon>
        <taxon>Pseudomonadota</taxon>
        <taxon>Alphaproteobacteria</taxon>
        <taxon>Acetobacterales</taxon>
        <taxon>Acetobacteraceae</taxon>
        <taxon>Acidisphaera</taxon>
    </lineage>
</organism>
<evidence type="ECO:0000313" key="7">
    <source>
        <dbReference type="Proteomes" id="UP000032680"/>
    </source>
</evidence>
<comment type="caution">
    <text evidence="6">The sequence shown here is derived from an EMBL/GenBank/DDBJ whole genome shotgun (WGS) entry which is preliminary data.</text>
</comment>
<feature type="binding site" evidence="3">
    <location>
        <position position="127"/>
    </location>
    <ligand>
        <name>Fe(3+)</name>
        <dbReference type="ChEBI" id="CHEBI:29034"/>
    </ligand>
</feature>
<dbReference type="AlphaFoldDB" id="A0A0D6P8Y3"/>
<dbReference type="SUPFAM" id="SSF56209">
    <property type="entry name" value="Nitrile hydratase alpha chain"/>
    <property type="match status" value="1"/>
</dbReference>